<dbReference type="Proteomes" id="UP000178367">
    <property type="component" value="Unassembled WGS sequence"/>
</dbReference>
<proteinExistence type="predicted"/>
<feature type="transmembrane region" description="Helical" evidence="2">
    <location>
        <begin position="78"/>
        <end position="99"/>
    </location>
</feature>
<evidence type="ECO:0000313" key="3">
    <source>
        <dbReference type="EMBL" id="OGF26917.1"/>
    </source>
</evidence>
<keyword evidence="2" id="KW-0812">Transmembrane</keyword>
<comment type="caution">
    <text evidence="3">The sequence shown here is derived from an EMBL/GenBank/DDBJ whole genome shotgun (WGS) entry which is preliminary data.</text>
</comment>
<keyword evidence="2" id="KW-0472">Membrane</keyword>
<dbReference type="EMBL" id="MFGB01000012">
    <property type="protein sequence ID" value="OGF26917.1"/>
    <property type="molecule type" value="Genomic_DNA"/>
</dbReference>
<feature type="region of interest" description="Disordered" evidence="1">
    <location>
        <begin position="22"/>
        <end position="51"/>
    </location>
</feature>
<dbReference type="AlphaFoldDB" id="A0A1F5SJM6"/>
<gene>
    <name evidence="3" type="ORF">A2227_07700</name>
</gene>
<keyword evidence="2" id="KW-1133">Transmembrane helix</keyword>
<name>A0A1F5SJM6_9BACT</name>
<evidence type="ECO:0000256" key="1">
    <source>
        <dbReference type="SAM" id="MobiDB-lite"/>
    </source>
</evidence>
<organism evidence="3 4">
    <name type="scientific">Candidatus Falkowbacteria bacterium RIFOXYA2_FULL_47_19</name>
    <dbReference type="NCBI Taxonomy" id="1797994"/>
    <lineage>
        <taxon>Bacteria</taxon>
        <taxon>Candidatus Falkowiibacteriota</taxon>
    </lineage>
</organism>
<dbReference type="STRING" id="1797994.A2227_07700"/>
<reference evidence="3 4" key="1">
    <citation type="journal article" date="2016" name="Nat. Commun.">
        <title>Thousands of microbial genomes shed light on interconnected biogeochemical processes in an aquifer system.</title>
        <authorList>
            <person name="Anantharaman K."/>
            <person name="Brown C.T."/>
            <person name="Hug L.A."/>
            <person name="Sharon I."/>
            <person name="Castelle C.J."/>
            <person name="Probst A.J."/>
            <person name="Thomas B.C."/>
            <person name="Singh A."/>
            <person name="Wilkins M.J."/>
            <person name="Karaoz U."/>
            <person name="Brodie E.L."/>
            <person name="Williams K.H."/>
            <person name="Hubbard S.S."/>
            <person name="Banfield J.F."/>
        </authorList>
    </citation>
    <scope>NUCLEOTIDE SEQUENCE [LARGE SCALE GENOMIC DNA]</scope>
</reference>
<evidence type="ECO:0000256" key="2">
    <source>
        <dbReference type="SAM" id="Phobius"/>
    </source>
</evidence>
<evidence type="ECO:0000313" key="4">
    <source>
        <dbReference type="Proteomes" id="UP000178367"/>
    </source>
</evidence>
<sequence>MDNFSKTVNLKDSLEQKRRVLREGAVSARAKQETAPKTKTQSRAEGIDRVYKSGSDEDIKSDLQKISQPAVRSGSGNIYKSMTMILAAVIVIMGAVLFLTKDDGNGNGDVAGANESAGSGWYSTKLMNGEVYYGQIDDLSSDPVIIRNVYYNYDQLNQEEGEEKKGDTANLRLVKRGKETHGPDGSMSLVRTQIVYMEPLKNDSKVLKAILDYEK</sequence>
<accession>A0A1F5SJM6</accession>
<protein>
    <submittedName>
        <fullName evidence="3">Uncharacterized protein</fullName>
    </submittedName>
</protein>